<dbReference type="Gene3D" id="1.10.3720.10">
    <property type="entry name" value="MetI-like"/>
    <property type="match status" value="1"/>
</dbReference>
<dbReference type="Proteomes" id="UP000306509">
    <property type="component" value="Unassembled WGS sequence"/>
</dbReference>
<feature type="transmembrane region" description="Helical" evidence="7">
    <location>
        <begin position="75"/>
        <end position="101"/>
    </location>
</feature>
<keyword evidence="6 7" id="KW-0472">Membrane</keyword>
<dbReference type="CDD" id="cd06261">
    <property type="entry name" value="TM_PBP2"/>
    <property type="match status" value="1"/>
</dbReference>
<evidence type="ECO:0000256" key="4">
    <source>
        <dbReference type="ARBA" id="ARBA00022692"/>
    </source>
</evidence>
<dbReference type="PANTHER" id="PTHR30151:SF0">
    <property type="entry name" value="ABC TRANSPORTER PERMEASE PROTEIN MJ0413-RELATED"/>
    <property type="match status" value="1"/>
</dbReference>
<keyword evidence="2 7" id="KW-0813">Transport</keyword>
<evidence type="ECO:0000256" key="7">
    <source>
        <dbReference type="RuleBase" id="RU363032"/>
    </source>
</evidence>
<feature type="transmembrane region" description="Helical" evidence="7">
    <location>
        <begin position="230"/>
        <end position="248"/>
    </location>
</feature>
<organism evidence="9 10">
    <name type="scientific">Robinsoniella peoriensis</name>
    <dbReference type="NCBI Taxonomy" id="180332"/>
    <lineage>
        <taxon>Bacteria</taxon>
        <taxon>Bacillati</taxon>
        <taxon>Bacillota</taxon>
        <taxon>Clostridia</taxon>
        <taxon>Lachnospirales</taxon>
        <taxon>Lachnospiraceae</taxon>
        <taxon>Robinsoniella</taxon>
    </lineage>
</organism>
<proteinExistence type="inferred from homology"/>
<evidence type="ECO:0000256" key="5">
    <source>
        <dbReference type="ARBA" id="ARBA00022989"/>
    </source>
</evidence>
<name>A0A4V6HRE3_9FIRM</name>
<comment type="similarity">
    <text evidence="7">Belongs to the binding-protein-dependent transport system permease family.</text>
</comment>
<dbReference type="PROSITE" id="PS50928">
    <property type="entry name" value="ABC_TM1"/>
    <property type="match status" value="1"/>
</dbReference>
<keyword evidence="4 7" id="KW-0812">Transmembrane</keyword>
<protein>
    <submittedName>
        <fullName evidence="9">Putative aliphatic sulfonates transport permease protein SsuC</fullName>
    </submittedName>
</protein>
<dbReference type="GO" id="GO:0005886">
    <property type="term" value="C:plasma membrane"/>
    <property type="evidence" value="ECO:0007669"/>
    <property type="project" value="UniProtKB-SubCell"/>
</dbReference>
<evidence type="ECO:0000313" key="9">
    <source>
        <dbReference type="EMBL" id="TLC98727.1"/>
    </source>
</evidence>
<keyword evidence="10" id="KW-1185">Reference proteome</keyword>
<dbReference type="InterPro" id="IPR000515">
    <property type="entry name" value="MetI-like"/>
</dbReference>
<sequence length="271" mass="29595">MDKKHARNTLTTLTSGLWGLLIPGILLLLWYLATSRGAVPEYVLPSPQKLWNVIIDFILGNSKVTPYSGKLFDNLWISCFRVLKGFLTAALLGVILGFLTGRVRLLQKVFDPFVHALRTVPGIGWLPIAIVWFSVGEKSTHFLISLATFFPIYMNTAQGAKEVPDSYLRAGQMMGAGSFSLFWTVTLPSAFPSVLVGLRLGLGISWAYLVLGEVTGVTKGIGAIMTDARMLGHVDIVLACMAVIAVTGKVSDFLLVKICNLFYPVKKCNAK</sequence>
<dbReference type="EMBL" id="QGQD01000086">
    <property type="protein sequence ID" value="TLC98727.1"/>
    <property type="molecule type" value="Genomic_DNA"/>
</dbReference>
<dbReference type="FunFam" id="1.10.3720.10:FF:000003">
    <property type="entry name" value="Aliphatic sulfonate ABC transporter permease"/>
    <property type="match status" value="1"/>
</dbReference>
<accession>A0A4V6HRE3</accession>
<dbReference type="GO" id="GO:0042918">
    <property type="term" value="P:alkanesulfonate transmembrane transport"/>
    <property type="evidence" value="ECO:0007669"/>
    <property type="project" value="UniProtKB-ARBA"/>
</dbReference>
<evidence type="ECO:0000313" key="10">
    <source>
        <dbReference type="Proteomes" id="UP000306509"/>
    </source>
</evidence>
<dbReference type="Pfam" id="PF00528">
    <property type="entry name" value="BPD_transp_1"/>
    <property type="match status" value="1"/>
</dbReference>
<dbReference type="SUPFAM" id="SSF161098">
    <property type="entry name" value="MetI-like"/>
    <property type="match status" value="1"/>
</dbReference>
<dbReference type="RefSeq" id="WP_044289702.1">
    <property type="nucleotide sequence ID" value="NZ_QGQD01000086.1"/>
</dbReference>
<comment type="caution">
    <text evidence="9">The sequence shown here is derived from an EMBL/GenBank/DDBJ whole genome shotgun (WGS) entry which is preliminary data.</text>
</comment>
<feature type="transmembrane region" description="Helical" evidence="7">
    <location>
        <begin position="12"/>
        <end position="33"/>
    </location>
</feature>
<evidence type="ECO:0000256" key="2">
    <source>
        <dbReference type="ARBA" id="ARBA00022448"/>
    </source>
</evidence>
<evidence type="ECO:0000256" key="3">
    <source>
        <dbReference type="ARBA" id="ARBA00022475"/>
    </source>
</evidence>
<gene>
    <name evidence="9" type="primary">ssuC_4</name>
    <name evidence="9" type="ORF">DSM106044_04478</name>
</gene>
<dbReference type="AlphaFoldDB" id="A0A4V6HRE3"/>
<dbReference type="InterPro" id="IPR035906">
    <property type="entry name" value="MetI-like_sf"/>
</dbReference>
<feature type="domain" description="ABC transmembrane type-1" evidence="8">
    <location>
        <begin position="75"/>
        <end position="255"/>
    </location>
</feature>
<evidence type="ECO:0000259" key="8">
    <source>
        <dbReference type="PROSITE" id="PS50928"/>
    </source>
</evidence>
<dbReference type="PANTHER" id="PTHR30151">
    <property type="entry name" value="ALKANE SULFONATE ABC TRANSPORTER-RELATED, MEMBRANE SUBUNIT"/>
    <property type="match status" value="1"/>
</dbReference>
<comment type="subcellular location">
    <subcellularLocation>
        <location evidence="1 7">Cell membrane</location>
        <topology evidence="1 7">Multi-pass membrane protein</topology>
    </subcellularLocation>
</comment>
<keyword evidence="5 7" id="KW-1133">Transmembrane helix</keyword>
<reference evidence="9 10" key="1">
    <citation type="journal article" date="2019" name="Anaerobe">
        <title>Detection of Robinsoniella peoriensis in multiple bone samples of a trauma patient.</title>
        <authorList>
            <person name="Schrottner P."/>
            <person name="Hartwich K."/>
            <person name="Bunk B."/>
            <person name="Schober I."/>
            <person name="Helbig S."/>
            <person name="Rudolph W.W."/>
            <person name="Gunzer F."/>
        </authorList>
    </citation>
    <scope>NUCLEOTIDE SEQUENCE [LARGE SCALE GENOMIC DNA]</scope>
    <source>
        <strain evidence="9 10">DSM 106044</strain>
    </source>
</reference>
<keyword evidence="3" id="KW-1003">Cell membrane</keyword>
<evidence type="ECO:0000256" key="1">
    <source>
        <dbReference type="ARBA" id="ARBA00004651"/>
    </source>
</evidence>
<feature type="transmembrane region" description="Helical" evidence="7">
    <location>
        <begin position="141"/>
        <end position="160"/>
    </location>
</feature>
<feature type="transmembrane region" description="Helical" evidence="7">
    <location>
        <begin position="181"/>
        <end position="210"/>
    </location>
</feature>
<feature type="transmembrane region" description="Helical" evidence="7">
    <location>
        <begin position="113"/>
        <end position="135"/>
    </location>
</feature>
<dbReference type="STRING" id="180332.GCA_000797495_00453"/>
<evidence type="ECO:0000256" key="6">
    <source>
        <dbReference type="ARBA" id="ARBA00023136"/>
    </source>
</evidence>